<reference evidence="2" key="1">
    <citation type="submission" date="2021-02" db="EMBL/GenBank/DDBJ databases">
        <authorList>
            <person name="Dougan E. K."/>
            <person name="Rhodes N."/>
            <person name="Thang M."/>
            <person name="Chan C."/>
        </authorList>
    </citation>
    <scope>NUCLEOTIDE SEQUENCE</scope>
</reference>
<protein>
    <submittedName>
        <fullName evidence="2">RibBA protein</fullName>
    </submittedName>
</protein>
<feature type="compositionally biased region" description="Basic and acidic residues" evidence="1">
    <location>
        <begin position="656"/>
        <end position="668"/>
    </location>
</feature>
<dbReference type="OrthoDB" id="433919at2759"/>
<feature type="region of interest" description="Disordered" evidence="1">
    <location>
        <begin position="255"/>
        <end position="280"/>
    </location>
</feature>
<feature type="region of interest" description="Disordered" evidence="1">
    <location>
        <begin position="97"/>
        <end position="131"/>
    </location>
</feature>
<feature type="compositionally biased region" description="Basic residues" evidence="1">
    <location>
        <begin position="587"/>
        <end position="602"/>
    </location>
</feature>
<gene>
    <name evidence="2" type="primary">ribBA</name>
    <name evidence="2" type="ORF">SNEC2469_LOCUS23820</name>
</gene>
<feature type="compositionally biased region" description="Basic and acidic residues" evidence="1">
    <location>
        <begin position="122"/>
        <end position="131"/>
    </location>
</feature>
<organism evidence="2 3">
    <name type="scientific">Symbiodinium necroappetens</name>
    <dbReference type="NCBI Taxonomy" id="1628268"/>
    <lineage>
        <taxon>Eukaryota</taxon>
        <taxon>Sar</taxon>
        <taxon>Alveolata</taxon>
        <taxon>Dinophyceae</taxon>
        <taxon>Suessiales</taxon>
        <taxon>Symbiodiniaceae</taxon>
        <taxon>Symbiodinium</taxon>
    </lineage>
</organism>
<evidence type="ECO:0000313" key="3">
    <source>
        <dbReference type="Proteomes" id="UP000601435"/>
    </source>
</evidence>
<feature type="compositionally biased region" description="Basic residues" evidence="1">
    <location>
        <begin position="724"/>
        <end position="745"/>
    </location>
</feature>
<evidence type="ECO:0000256" key="1">
    <source>
        <dbReference type="SAM" id="MobiDB-lite"/>
    </source>
</evidence>
<keyword evidence="3" id="KW-1185">Reference proteome</keyword>
<sequence length="745" mass="79656">MLSSSKSTLKLVQRFVQRRDSRDAVMVSLRSSSSDSASDGRRSRNSQLEPRLLCFKFEHLKALRSREIRRRLGAALRCHATGLAEITYTDEVCALDPPSDGTWPSDRADRSDGTASSENEAEEHLQPGAEDARASDSQVFCALRALGQPSKVQVSHVCKQLLAANLQVLEIACVDPLALYLICYSSAKLAVAEALVRDGHGVRPVTEVYPGPSASVLAAAGLSSLAIAQPKARPQDLAMFAGIWVEDGVWSADSVGDEGADDDSAGLDDPGQGHLPPSEQAFHGSRRLRFVSRRGLLAEAHFGEPFRVIAGSFALEDSTTFEPKDDAKEVHEEGSKAVAIRKIAVDTEPTPLHTGSLTSQLVSSSEMKDIPEGTVWRRISQSDSHVAAVELLTEQAGGPGSAPPSSGLRAGAWIICGDFCLQVLGPPRGEGLIGGTLCQSLEQLCSVEGEEGVASEMSTRFEASAGKVLADGRVQRDRGLGRAVEQGALLCGAQEDENGFKTASILYSTGLMTKGGSLTLESVAGSFTQIWRIRELEANPFDSPALRASRRMSSLSTGKLASPSAAVARIASAMGPKGRGKSAAGKGKGKGKSGIKGSRRSSRPSQAGSAPFPSPGPIGAWSSVRPTLPLRGASTLSRPPARPRPAAPPLRVGGLPERKVEDRGREPRAVGGPFPDRFYDRFQSRSVTLNPAPHRDSHRSASRRRSRSPGPRARAEPMGAQKEKIRHRSRGRHRSRSRSRRRRKT</sequence>
<dbReference type="AlphaFoldDB" id="A0A812Z1E1"/>
<dbReference type="EMBL" id="CAJNJA010044953">
    <property type="protein sequence ID" value="CAE7805717.1"/>
    <property type="molecule type" value="Genomic_DNA"/>
</dbReference>
<name>A0A812Z1E1_9DINO</name>
<accession>A0A812Z1E1</accession>
<feature type="region of interest" description="Disordered" evidence="1">
    <location>
        <begin position="572"/>
        <end position="745"/>
    </location>
</feature>
<dbReference type="Proteomes" id="UP000601435">
    <property type="component" value="Unassembled WGS sequence"/>
</dbReference>
<comment type="caution">
    <text evidence="2">The sequence shown here is derived from an EMBL/GenBank/DDBJ whole genome shotgun (WGS) entry which is preliminary data.</text>
</comment>
<feature type="compositionally biased region" description="Acidic residues" evidence="1">
    <location>
        <begin position="255"/>
        <end position="266"/>
    </location>
</feature>
<proteinExistence type="predicted"/>
<evidence type="ECO:0000313" key="2">
    <source>
        <dbReference type="EMBL" id="CAE7805717.1"/>
    </source>
</evidence>